<sequence length="131" mass="14392">RGGHAAMPHMTADPIVAASLAILSIQQIVSRETDPLDSQVISVTFFDGGKGYNVIPNKVRFGGTFRSLTTQGLAQLRKRIKEIIEMQAGVNGCTALIDFKEERPEYPPTVNDEKMYNHIKKIGKTLLGAHN</sequence>
<feature type="non-terminal residue" evidence="4">
    <location>
        <position position="1"/>
    </location>
</feature>
<dbReference type="OMA" id="YASITMG"/>
<dbReference type="GO" id="GO:0009850">
    <property type="term" value="P:auxin metabolic process"/>
    <property type="evidence" value="ECO:0007669"/>
    <property type="project" value="TreeGrafter"/>
</dbReference>
<dbReference type="FunFam" id="3.30.70.360:FF:000001">
    <property type="entry name" value="N-acetyldiaminopimelate deacetylase"/>
    <property type="match status" value="1"/>
</dbReference>
<reference evidence="4 5" key="1">
    <citation type="journal article" date="2021" name="Nat. Plants">
        <title>The Taxus genome provides insights into paclitaxel biosynthesis.</title>
        <authorList>
            <person name="Xiong X."/>
            <person name="Gou J."/>
            <person name="Liao Q."/>
            <person name="Li Y."/>
            <person name="Zhou Q."/>
            <person name="Bi G."/>
            <person name="Li C."/>
            <person name="Du R."/>
            <person name="Wang X."/>
            <person name="Sun T."/>
            <person name="Guo L."/>
            <person name="Liang H."/>
            <person name="Lu P."/>
            <person name="Wu Y."/>
            <person name="Zhang Z."/>
            <person name="Ro D.K."/>
            <person name="Shang Y."/>
            <person name="Huang S."/>
            <person name="Yan J."/>
        </authorList>
    </citation>
    <scope>NUCLEOTIDE SEQUENCE [LARGE SCALE GENOMIC DNA]</scope>
    <source>
        <strain evidence="4">Ta-2019</strain>
    </source>
</reference>
<dbReference type="InterPro" id="IPR011650">
    <property type="entry name" value="Peptidase_M20_dimer"/>
</dbReference>
<feature type="non-terminal residue" evidence="4">
    <location>
        <position position="131"/>
    </location>
</feature>
<comment type="similarity">
    <text evidence="1">Belongs to the peptidase M20 family.</text>
</comment>
<dbReference type="Pfam" id="PF07687">
    <property type="entry name" value="M20_dimer"/>
    <property type="match status" value="1"/>
</dbReference>
<dbReference type="PANTHER" id="PTHR11014:SF63">
    <property type="entry name" value="METALLOPEPTIDASE, PUTATIVE (AFU_ORTHOLOGUE AFUA_6G09600)-RELATED"/>
    <property type="match status" value="1"/>
</dbReference>
<organism evidence="4 5">
    <name type="scientific">Taxus chinensis</name>
    <name type="common">Chinese yew</name>
    <name type="synonym">Taxus wallichiana var. chinensis</name>
    <dbReference type="NCBI Taxonomy" id="29808"/>
    <lineage>
        <taxon>Eukaryota</taxon>
        <taxon>Viridiplantae</taxon>
        <taxon>Streptophyta</taxon>
        <taxon>Embryophyta</taxon>
        <taxon>Tracheophyta</taxon>
        <taxon>Spermatophyta</taxon>
        <taxon>Pinopsida</taxon>
        <taxon>Pinidae</taxon>
        <taxon>Conifers II</taxon>
        <taxon>Cupressales</taxon>
        <taxon>Taxaceae</taxon>
        <taxon>Taxus</taxon>
    </lineage>
</organism>
<keyword evidence="5" id="KW-1185">Reference proteome</keyword>
<dbReference type="GO" id="GO:0005783">
    <property type="term" value="C:endoplasmic reticulum"/>
    <property type="evidence" value="ECO:0007669"/>
    <property type="project" value="TreeGrafter"/>
</dbReference>
<gene>
    <name evidence="4" type="ORF">KI387_019399</name>
</gene>
<feature type="domain" description="Peptidase M20 dimerisation" evidence="3">
    <location>
        <begin position="2"/>
        <end position="86"/>
    </location>
</feature>
<evidence type="ECO:0000256" key="2">
    <source>
        <dbReference type="ARBA" id="ARBA00022801"/>
    </source>
</evidence>
<dbReference type="GO" id="GO:0010179">
    <property type="term" value="F:IAA-Ala conjugate hydrolase activity"/>
    <property type="evidence" value="ECO:0007669"/>
    <property type="project" value="TreeGrafter"/>
</dbReference>
<evidence type="ECO:0000259" key="3">
    <source>
        <dbReference type="Pfam" id="PF07687"/>
    </source>
</evidence>
<dbReference type="InterPro" id="IPR036264">
    <property type="entry name" value="Bact_exopeptidase_dim_dom"/>
</dbReference>
<evidence type="ECO:0000256" key="1">
    <source>
        <dbReference type="ARBA" id="ARBA00006153"/>
    </source>
</evidence>
<dbReference type="Proteomes" id="UP000824469">
    <property type="component" value="Unassembled WGS sequence"/>
</dbReference>
<proteinExistence type="inferred from homology"/>
<evidence type="ECO:0000313" key="5">
    <source>
        <dbReference type="Proteomes" id="UP000824469"/>
    </source>
</evidence>
<dbReference type="Gene3D" id="3.30.70.360">
    <property type="match status" value="1"/>
</dbReference>
<dbReference type="InterPro" id="IPR017439">
    <property type="entry name" value="Amidohydrolase"/>
</dbReference>
<evidence type="ECO:0000313" key="4">
    <source>
        <dbReference type="EMBL" id="KAH9317630.1"/>
    </source>
</evidence>
<dbReference type="EMBL" id="JAHRHJ020000004">
    <property type="protein sequence ID" value="KAH9317630.1"/>
    <property type="molecule type" value="Genomic_DNA"/>
</dbReference>
<dbReference type="Gene3D" id="3.40.630.10">
    <property type="entry name" value="Zn peptidases"/>
    <property type="match status" value="1"/>
</dbReference>
<name>A0AA38LDJ2_TAXCH</name>
<dbReference type="PANTHER" id="PTHR11014">
    <property type="entry name" value="PEPTIDASE M20 FAMILY MEMBER"/>
    <property type="match status" value="1"/>
</dbReference>
<dbReference type="AlphaFoldDB" id="A0AA38LDJ2"/>
<protein>
    <recommendedName>
        <fullName evidence="3">Peptidase M20 dimerisation domain-containing protein</fullName>
    </recommendedName>
</protein>
<comment type="caution">
    <text evidence="4">The sequence shown here is derived from an EMBL/GenBank/DDBJ whole genome shotgun (WGS) entry which is preliminary data.</text>
</comment>
<keyword evidence="2" id="KW-0378">Hydrolase</keyword>
<accession>A0AA38LDJ2</accession>
<dbReference type="SUPFAM" id="SSF55031">
    <property type="entry name" value="Bacterial exopeptidase dimerisation domain"/>
    <property type="match status" value="1"/>
</dbReference>